<organism evidence="1 2">
    <name type="scientific">[Candida] jaroonii</name>
    <dbReference type="NCBI Taxonomy" id="467808"/>
    <lineage>
        <taxon>Eukaryota</taxon>
        <taxon>Fungi</taxon>
        <taxon>Dikarya</taxon>
        <taxon>Ascomycota</taxon>
        <taxon>Saccharomycotina</taxon>
        <taxon>Pichiomycetes</taxon>
        <taxon>Debaryomycetaceae</taxon>
        <taxon>Yamadazyma</taxon>
    </lineage>
</organism>
<evidence type="ECO:0000313" key="2">
    <source>
        <dbReference type="Proteomes" id="UP001152531"/>
    </source>
</evidence>
<comment type="caution">
    <text evidence="1">The sequence shown here is derived from an EMBL/GenBank/DDBJ whole genome shotgun (WGS) entry which is preliminary data.</text>
</comment>
<reference evidence="1" key="1">
    <citation type="submission" date="2022-06" db="EMBL/GenBank/DDBJ databases">
        <authorList>
            <person name="Legras J.-L."/>
            <person name="Devillers H."/>
            <person name="Grondin C."/>
        </authorList>
    </citation>
    <scope>NUCLEOTIDE SEQUENCE</scope>
    <source>
        <strain evidence="1">CLIB 1444</strain>
    </source>
</reference>
<name>A0ACA9Y614_9ASCO</name>
<sequence length="542" mass="61453">MMYNYHPTTYEKHIDIGSFKGLHYEELNTKQVLGVPFATVPGRFRKSQLNDNWAHQLDGTKLGPSIPQVKRPTYPIPVYDRPWLNVPGSDEFGLNLNISIPEVPKSGPEVPKPGPESEKLPVMVFIHGGANTYGAGNSCIFDGLQLAHLSYKLGKPTIVVTFNYRLGSFGFLASKDLKEYNSKFGENGVGNYGISDQRNALLWVNKYIEYFGGDKSKITLFGQSAGSQASHLMVLKDEGLFNRVILQSGLTPLCGVFTVEQYDVIYFKLLKKLGIDTTLSPEERVKALVETNWEDLMNANEEIFPIPCVTMAYTEDNEVLPSFPSWKDLGKKVDHKILIGDCANECIIWSFTYKDMTANDFIEVLYDKCSSKEVANTFIDLYGIKSDLSKDEIFHKIEDLTSDAMFRLPNYLFYNANPSSLVYHFKQTSTYNHDWNGYAHHSLDNVYVWNLLKESLHERDRPLSDQMSKSWVLFANGVESWEPYGEHNNIMVFGEEGKSGLAGENRHKVSIWKKIIDLGLVEEFGRVCEDICLARTNDHGYV</sequence>
<protein>
    <submittedName>
        <fullName evidence="1">Uncharacterized protein</fullName>
    </submittedName>
</protein>
<keyword evidence="2" id="KW-1185">Reference proteome</keyword>
<gene>
    <name evidence="1" type="ORF">CLIB1444_02S17304</name>
</gene>
<proteinExistence type="predicted"/>
<accession>A0ACA9Y614</accession>
<dbReference type="EMBL" id="CALSDN010000002">
    <property type="protein sequence ID" value="CAH6719823.1"/>
    <property type="molecule type" value="Genomic_DNA"/>
</dbReference>
<evidence type="ECO:0000313" key="1">
    <source>
        <dbReference type="EMBL" id="CAH6719823.1"/>
    </source>
</evidence>
<dbReference type="Proteomes" id="UP001152531">
    <property type="component" value="Unassembled WGS sequence"/>
</dbReference>